<sequence length="249" mass="27764">MAESEFGHRPFSSPCNINAYKKKRWIGRVNPMALSSRRRILKSKHVYHGYPNVTTCTSTLSNQGQSENLDSNSSEMSSTLSNPPSTTDMSTTVMSDAMIIPPTDSQTTEVEFATCDCCGLTEECTPSYIERIRERYGGKWICGLCGEAVKDEIMRSERLMISTEEAMFRHMNFCRMSSSSDPPPNPAVHLITAMRQILRRSLESPRSLRSAPSSPLRHTGSIRLSRSSSCITDLALESSSYTDLQEIGK</sequence>
<protein>
    <submittedName>
        <fullName evidence="2">Uncharacterized protein</fullName>
    </submittedName>
</protein>
<name>A0AA35VEX0_LACSI</name>
<dbReference type="PANTHER" id="PTHR33108">
    <property type="entry name" value="OS01G0745000 PROTEIN"/>
    <property type="match status" value="1"/>
</dbReference>
<reference evidence="2" key="1">
    <citation type="submission" date="2023-04" db="EMBL/GenBank/DDBJ databases">
        <authorList>
            <person name="Vijverberg K."/>
            <person name="Xiong W."/>
            <person name="Schranz E."/>
        </authorList>
    </citation>
    <scope>NUCLEOTIDE SEQUENCE</scope>
</reference>
<evidence type="ECO:0000256" key="1">
    <source>
        <dbReference type="SAM" id="MobiDB-lite"/>
    </source>
</evidence>
<proteinExistence type="predicted"/>
<organism evidence="2 3">
    <name type="scientific">Lactuca saligna</name>
    <name type="common">Willowleaf lettuce</name>
    <dbReference type="NCBI Taxonomy" id="75948"/>
    <lineage>
        <taxon>Eukaryota</taxon>
        <taxon>Viridiplantae</taxon>
        <taxon>Streptophyta</taxon>
        <taxon>Embryophyta</taxon>
        <taxon>Tracheophyta</taxon>
        <taxon>Spermatophyta</taxon>
        <taxon>Magnoliopsida</taxon>
        <taxon>eudicotyledons</taxon>
        <taxon>Gunneridae</taxon>
        <taxon>Pentapetalae</taxon>
        <taxon>asterids</taxon>
        <taxon>campanulids</taxon>
        <taxon>Asterales</taxon>
        <taxon>Asteraceae</taxon>
        <taxon>Cichorioideae</taxon>
        <taxon>Cichorieae</taxon>
        <taxon>Lactucinae</taxon>
        <taxon>Lactuca</taxon>
    </lineage>
</organism>
<feature type="region of interest" description="Disordered" evidence="1">
    <location>
        <begin position="59"/>
        <end position="89"/>
    </location>
</feature>
<dbReference type="Proteomes" id="UP001177003">
    <property type="component" value="Chromosome 1"/>
</dbReference>
<dbReference type="PANTHER" id="PTHR33108:SF32">
    <property type="entry name" value="DUF1677 FAMILY PROTEIN (DUF1677)"/>
    <property type="match status" value="1"/>
</dbReference>
<dbReference type="EMBL" id="OX465077">
    <property type="protein sequence ID" value="CAI9267593.1"/>
    <property type="molecule type" value="Genomic_DNA"/>
</dbReference>
<keyword evidence="3" id="KW-1185">Reference proteome</keyword>
<evidence type="ECO:0000313" key="3">
    <source>
        <dbReference type="Proteomes" id="UP001177003"/>
    </source>
</evidence>
<dbReference type="InterPro" id="IPR012876">
    <property type="entry name" value="DUF1677_pln"/>
</dbReference>
<dbReference type="AlphaFoldDB" id="A0AA35VEX0"/>
<dbReference type="Pfam" id="PF07911">
    <property type="entry name" value="DUF1677"/>
    <property type="match status" value="1"/>
</dbReference>
<feature type="compositionally biased region" description="Low complexity" evidence="1">
    <location>
        <begin position="66"/>
        <end position="89"/>
    </location>
</feature>
<gene>
    <name evidence="2" type="ORF">LSALG_LOCUS8066</name>
</gene>
<evidence type="ECO:0000313" key="2">
    <source>
        <dbReference type="EMBL" id="CAI9267593.1"/>
    </source>
</evidence>
<accession>A0AA35VEX0</accession>